<protein>
    <recommendedName>
        <fullName evidence="2">histidine kinase</fullName>
        <ecNumber evidence="2">2.7.13.3</ecNumber>
    </recommendedName>
</protein>
<dbReference type="SUPFAM" id="SSF55874">
    <property type="entry name" value="ATPase domain of HSP90 chaperone/DNA topoisomerase II/histidine kinase"/>
    <property type="match status" value="1"/>
</dbReference>
<name>A0ABY9VIN8_9BACI</name>
<keyword evidence="5" id="KW-0547">Nucleotide-binding</keyword>
<dbReference type="InterPro" id="IPR003594">
    <property type="entry name" value="HATPase_dom"/>
</dbReference>
<dbReference type="InterPro" id="IPR005467">
    <property type="entry name" value="His_kinase_dom"/>
</dbReference>
<dbReference type="CDD" id="cd00082">
    <property type="entry name" value="HisKA"/>
    <property type="match status" value="1"/>
</dbReference>
<dbReference type="InterPro" id="IPR036097">
    <property type="entry name" value="HisK_dim/P_sf"/>
</dbReference>
<dbReference type="InterPro" id="IPR000700">
    <property type="entry name" value="PAS-assoc_C"/>
</dbReference>
<dbReference type="Pfam" id="PF00512">
    <property type="entry name" value="HisKA"/>
    <property type="match status" value="1"/>
</dbReference>
<evidence type="ECO:0000256" key="6">
    <source>
        <dbReference type="ARBA" id="ARBA00022777"/>
    </source>
</evidence>
<evidence type="ECO:0000256" key="7">
    <source>
        <dbReference type="ARBA" id="ARBA00022840"/>
    </source>
</evidence>
<dbReference type="NCBIfam" id="TIGR00229">
    <property type="entry name" value="sensory_box"/>
    <property type="match status" value="2"/>
</dbReference>
<keyword evidence="10" id="KW-1133">Transmembrane helix</keyword>
<evidence type="ECO:0000259" key="12">
    <source>
        <dbReference type="PROSITE" id="PS50112"/>
    </source>
</evidence>
<evidence type="ECO:0000256" key="3">
    <source>
        <dbReference type="ARBA" id="ARBA00022553"/>
    </source>
</evidence>
<dbReference type="PROSITE" id="PS50113">
    <property type="entry name" value="PAC"/>
    <property type="match status" value="2"/>
</dbReference>
<keyword evidence="10" id="KW-0812">Transmembrane</keyword>
<keyword evidence="6" id="KW-0418">Kinase</keyword>
<evidence type="ECO:0000256" key="10">
    <source>
        <dbReference type="SAM" id="Phobius"/>
    </source>
</evidence>
<feature type="domain" description="PAC" evidence="13">
    <location>
        <begin position="273"/>
        <end position="324"/>
    </location>
</feature>
<keyword evidence="8" id="KW-0902">Two-component regulatory system</keyword>
<dbReference type="InterPro" id="IPR003661">
    <property type="entry name" value="HisK_dim/P_dom"/>
</dbReference>
<evidence type="ECO:0000256" key="2">
    <source>
        <dbReference type="ARBA" id="ARBA00012438"/>
    </source>
</evidence>
<dbReference type="InterPro" id="IPR001610">
    <property type="entry name" value="PAC"/>
</dbReference>
<dbReference type="SMART" id="SM00387">
    <property type="entry name" value="HATPase_c"/>
    <property type="match status" value="1"/>
</dbReference>
<keyword evidence="3" id="KW-0597">Phosphoprotein</keyword>
<sequence>MKKKQYVLIFFILSIAWIFGTNYLLNLYAPSEFVAIIEHTKEILYVLLAGWFFYFFISKMEELSASRKEEERLSTLINSMVDFVNFKDGEGRWIQANDFGLKLFDIENVDYRGKKDSELAEYSNYFSDALRYCEISDEEAWKAGGIIRVEEVLPQPDGTNKTFDTIKVPLFNDDGSRQGLVIIGRDITERKNVETLLEESRQQYRSLFEYSLDIVSMLDLNGTITNLNPQFEKITGFSKEEFIGKNLADLLPDSQRQMILDKVASVVENHCPQMFELELLHKNGKPLIFQSTSLPIIVNDKIAGIICNSRDITELRQTEERLRRTDKLSVVGELSASVAHEIRNPLTSLKGLVQLLQMEDEKHQLYYQIMIDELNRINHIVSELLLLAKPQQIKYTEADIQVILHDVISLLKSEASLHNIQIEFQVQSHPVMIECEPNQLKQLFINIVKNAIEASSAGDVVGITLQSHDNKVTVMVKDEGVGISKELLERIGEPFYSSKEKGTGLGMTVSFKIVQSHNGTIKFKSEPDIGTEVVVQLPIKHGDKVNGLQGKKNGSSLVSQSKSGQ</sequence>
<dbReference type="PANTHER" id="PTHR43065">
    <property type="entry name" value="SENSOR HISTIDINE KINASE"/>
    <property type="match status" value="1"/>
</dbReference>
<organism evidence="14 15">
    <name type="scientific">Mesobacillus jeotgali</name>
    <dbReference type="NCBI Taxonomy" id="129985"/>
    <lineage>
        <taxon>Bacteria</taxon>
        <taxon>Bacillati</taxon>
        <taxon>Bacillota</taxon>
        <taxon>Bacilli</taxon>
        <taxon>Bacillales</taxon>
        <taxon>Bacillaceae</taxon>
        <taxon>Mesobacillus</taxon>
    </lineage>
</organism>
<dbReference type="SUPFAM" id="SSF47384">
    <property type="entry name" value="Homodimeric domain of signal transducing histidine kinase"/>
    <property type="match status" value="1"/>
</dbReference>
<dbReference type="PROSITE" id="PS50109">
    <property type="entry name" value="HIS_KIN"/>
    <property type="match status" value="1"/>
</dbReference>
<dbReference type="Pfam" id="PF08448">
    <property type="entry name" value="PAS_4"/>
    <property type="match status" value="1"/>
</dbReference>
<evidence type="ECO:0000313" key="15">
    <source>
        <dbReference type="Proteomes" id="UP001303324"/>
    </source>
</evidence>
<evidence type="ECO:0000259" key="11">
    <source>
        <dbReference type="PROSITE" id="PS50109"/>
    </source>
</evidence>
<evidence type="ECO:0000259" key="13">
    <source>
        <dbReference type="PROSITE" id="PS50113"/>
    </source>
</evidence>
<feature type="region of interest" description="Disordered" evidence="9">
    <location>
        <begin position="545"/>
        <end position="565"/>
    </location>
</feature>
<keyword evidence="7" id="KW-0067">ATP-binding</keyword>
<dbReference type="SMART" id="SM00388">
    <property type="entry name" value="HisKA"/>
    <property type="match status" value="1"/>
</dbReference>
<dbReference type="SMART" id="SM00086">
    <property type="entry name" value="PAC"/>
    <property type="match status" value="2"/>
</dbReference>
<dbReference type="Gene3D" id="3.30.450.20">
    <property type="entry name" value="PAS domain"/>
    <property type="match status" value="2"/>
</dbReference>
<evidence type="ECO:0000313" key="14">
    <source>
        <dbReference type="EMBL" id="WNF23809.1"/>
    </source>
</evidence>
<reference evidence="14 15" key="1">
    <citation type="submission" date="2023-09" db="EMBL/GenBank/DDBJ databases">
        <title>Microbial mechanism of fulvic acid promoting antimony reduction mineralization in rice fields.</title>
        <authorList>
            <person name="Chen G."/>
            <person name="Lan J."/>
        </authorList>
    </citation>
    <scope>NUCLEOTIDE SEQUENCE [LARGE SCALE GENOMIC DNA]</scope>
    <source>
        <strain evidence="14 15">PS1</strain>
    </source>
</reference>
<dbReference type="Pfam" id="PF13426">
    <property type="entry name" value="PAS_9"/>
    <property type="match status" value="1"/>
</dbReference>
<dbReference type="PROSITE" id="PS50112">
    <property type="entry name" value="PAS"/>
    <property type="match status" value="1"/>
</dbReference>
<evidence type="ECO:0000256" key="1">
    <source>
        <dbReference type="ARBA" id="ARBA00000085"/>
    </source>
</evidence>
<gene>
    <name evidence="14" type="ORF">RH061_04675</name>
</gene>
<proteinExistence type="predicted"/>
<dbReference type="Proteomes" id="UP001303324">
    <property type="component" value="Chromosome"/>
</dbReference>
<keyword evidence="15" id="KW-1185">Reference proteome</keyword>
<evidence type="ECO:0000256" key="9">
    <source>
        <dbReference type="SAM" id="MobiDB-lite"/>
    </source>
</evidence>
<dbReference type="InterPro" id="IPR004358">
    <property type="entry name" value="Sig_transdc_His_kin-like_C"/>
</dbReference>
<comment type="catalytic activity">
    <reaction evidence="1">
        <text>ATP + protein L-histidine = ADP + protein N-phospho-L-histidine.</text>
        <dbReference type="EC" id="2.7.13.3"/>
    </reaction>
</comment>
<dbReference type="RefSeq" id="WP_311074303.1">
    <property type="nucleotide sequence ID" value="NZ_CP134494.1"/>
</dbReference>
<dbReference type="PRINTS" id="PR00344">
    <property type="entry name" value="BCTRLSENSOR"/>
</dbReference>
<accession>A0ABY9VIN8</accession>
<dbReference type="InterPro" id="IPR000014">
    <property type="entry name" value="PAS"/>
</dbReference>
<dbReference type="Pfam" id="PF02518">
    <property type="entry name" value="HATPase_c"/>
    <property type="match status" value="1"/>
</dbReference>
<keyword evidence="10" id="KW-0472">Membrane</keyword>
<dbReference type="InterPro" id="IPR036890">
    <property type="entry name" value="HATPase_C_sf"/>
</dbReference>
<feature type="compositionally biased region" description="Polar residues" evidence="9">
    <location>
        <begin position="552"/>
        <end position="565"/>
    </location>
</feature>
<keyword evidence="4" id="KW-0808">Transferase</keyword>
<dbReference type="Gene3D" id="1.10.287.130">
    <property type="match status" value="1"/>
</dbReference>
<feature type="transmembrane region" description="Helical" evidence="10">
    <location>
        <begin position="7"/>
        <end position="30"/>
    </location>
</feature>
<dbReference type="PANTHER" id="PTHR43065:SF10">
    <property type="entry name" value="PEROXIDE STRESS-ACTIVATED HISTIDINE KINASE MAK3"/>
    <property type="match status" value="1"/>
</dbReference>
<dbReference type="EMBL" id="CP134494">
    <property type="protein sequence ID" value="WNF23809.1"/>
    <property type="molecule type" value="Genomic_DNA"/>
</dbReference>
<evidence type="ECO:0000256" key="4">
    <source>
        <dbReference type="ARBA" id="ARBA00022679"/>
    </source>
</evidence>
<dbReference type="EC" id="2.7.13.3" evidence="2"/>
<dbReference type="SUPFAM" id="SSF55785">
    <property type="entry name" value="PYP-like sensor domain (PAS domain)"/>
    <property type="match status" value="2"/>
</dbReference>
<dbReference type="InterPro" id="IPR013656">
    <property type="entry name" value="PAS_4"/>
</dbReference>
<dbReference type="InterPro" id="IPR035965">
    <property type="entry name" value="PAS-like_dom_sf"/>
</dbReference>
<dbReference type="Gene3D" id="3.30.565.10">
    <property type="entry name" value="Histidine kinase-like ATPase, C-terminal domain"/>
    <property type="match status" value="1"/>
</dbReference>
<feature type="domain" description="Histidine kinase" evidence="11">
    <location>
        <begin position="337"/>
        <end position="541"/>
    </location>
</feature>
<dbReference type="SMART" id="SM00091">
    <property type="entry name" value="PAS"/>
    <property type="match status" value="2"/>
</dbReference>
<feature type="domain" description="PAC" evidence="13">
    <location>
        <begin position="147"/>
        <end position="199"/>
    </location>
</feature>
<dbReference type="CDD" id="cd00130">
    <property type="entry name" value="PAS"/>
    <property type="match status" value="1"/>
</dbReference>
<evidence type="ECO:0000256" key="8">
    <source>
        <dbReference type="ARBA" id="ARBA00023012"/>
    </source>
</evidence>
<feature type="domain" description="PAS" evidence="12">
    <location>
        <begin position="200"/>
        <end position="270"/>
    </location>
</feature>
<evidence type="ECO:0000256" key="5">
    <source>
        <dbReference type="ARBA" id="ARBA00022741"/>
    </source>
</evidence>